<dbReference type="InterPro" id="IPR004294">
    <property type="entry name" value="Carotenoid_Oase"/>
</dbReference>
<sequence>EQLRDHNTLFSSLLHEYAYWVEDAWVEGTIPPELCGTYFRNGPGLQIDNPRYRRHTFDGDGMILSLSFKDGQAYFRNRFVRTEGFVKEQEAGRPLYRNSFTRGAADGSPWFNPFDLSFKNVANTGVLCWAGQLYAMWEGGLPYRMDPLTLATVGESSMGGALKEGGTFAAHYRVVSSEADGGRRWVSFSSSTGFGGAALTFYEFGEDGRKLHETTHALENTSMVFVHDMLVSEHYYIVLLGPIDFDPKKFATQYVLSKCSIAECLVYDRNKPARVVLAPRPGRPSGKVLAPRSLPTDPCFAFHHVNAFEVEREGVAEPLVVVDTVAWEDVSFSVNQYTYGPEYYEGLGRKLSAGPLATIRLPHRLPAGLHGSWDDGVFRGPEGEGAVPRWRELGTIRAL</sequence>
<feature type="binding site" evidence="4">
    <location>
        <position position="303"/>
    </location>
    <ligand>
        <name>Fe cation</name>
        <dbReference type="ChEBI" id="CHEBI:24875"/>
        <note>catalytic</note>
    </ligand>
</feature>
<keyword evidence="6" id="KW-1185">Reference proteome</keyword>
<evidence type="ECO:0000256" key="1">
    <source>
        <dbReference type="ARBA" id="ARBA00006787"/>
    </source>
</evidence>
<evidence type="ECO:0000313" key="5">
    <source>
        <dbReference type="EMBL" id="PNH01152.1"/>
    </source>
</evidence>
<dbReference type="GO" id="GO:0010436">
    <property type="term" value="F:carotenoid dioxygenase activity"/>
    <property type="evidence" value="ECO:0007669"/>
    <property type="project" value="TreeGrafter"/>
</dbReference>
<feature type="non-terminal residue" evidence="5">
    <location>
        <position position="1"/>
    </location>
</feature>
<dbReference type="PANTHER" id="PTHR10543">
    <property type="entry name" value="BETA-CAROTENE DIOXYGENASE"/>
    <property type="match status" value="1"/>
</dbReference>
<dbReference type="EMBL" id="PGGS01000998">
    <property type="protein sequence ID" value="PNH01152.1"/>
    <property type="molecule type" value="Genomic_DNA"/>
</dbReference>
<dbReference type="GO" id="GO:0046872">
    <property type="term" value="F:metal ion binding"/>
    <property type="evidence" value="ECO:0007669"/>
    <property type="project" value="UniProtKB-KW"/>
</dbReference>
<dbReference type="PANTHER" id="PTHR10543:SF138">
    <property type="entry name" value="CAROTENOID OXYGENASE"/>
    <property type="match status" value="1"/>
</dbReference>
<evidence type="ECO:0000256" key="2">
    <source>
        <dbReference type="ARBA" id="ARBA00022723"/>
    </source>
</evidence>
<feature type="non-terminal residue" evidence="5">
    <location>
        <position position="399"/>
    </location>
</feature>
<proteinExistence type="inferred from homology"/>
<reference evidence="5 6" key="1">
    <citation type="journal article" date="2017" name="Mol. Biol. Evol.">
        <title>The 4-celled Tetrabaena socialis nuclear genome reveals the essential components for genetic control of cell number at the origin of multicellularity in the volvocine lineage.</title>
        <authorList>
            <person name="Featherston J."/>
            <person name="Arakaki Y."/>
            <person name="Hanschen E.R."/>
            <person name="Ferris P.J."/>
            <person name="Michod R.E."/>
            <person name="Olson B.J.S.C."/>
            <person name="Nozaki H."/>
            <person name="Durand P.M."/>
        </authorList>
    </citation>
    <scope>NUCLEOTIDE SEQUENCE [LARGE SCALE GENOMIC DNA]</scope>
    <source>
        <strain evidence="5 6">NIES-571</strain>
    </source>
</reference>
<feature type="binding site" evidence="4">
    <location>
        <position position="171"/>
    </location>
    <ligand>
        <name>Fe cation</name>
        <dbReference type="ChEBI" id="CHEBI:24875"/>
        <note>catalytic</note>
    </ligand>
</feature>
<dbReference type="Proteomes" id="UP000236333">
    <property type="component" value="Unassembled WGS sequence"/>
</dbReference>
<keyword evidence="2 4" id="KW-0479">Metal-binding</keyword>
<evidence type="ECO:0000313" key="6">
    <source>
        <dbReference type="Proteomes" id="UP000236333"/>
    </source>
</evidence>
<evidence type="ECO:0000256" key="4">
    <source>
        <dbReference type="PIRSR" id="PIRSR604294-1"/>
    </source>
</evidence>
<evidence type="ECO:0000256" key="3">
    <source>
        <dbReference type="ARBA" id="ARBA00023004"/>
    </source>
</evidence>
<dbReference type="AlphaFoldDB" id="A0A2J7ZLL0"/>
<accession>A0A2J7ZLL0</accession>
<name>A0A2J7ZLL0_9CHLO</name>
<comment type="cofactor">
    <cofactor evidence="4">
        <name>Fe(2+)</name>
        <dbReference type="ChEBI" id="CHEBI:29033"/>
    </cofactor>
    <text evidence="4">Binds 1 Fe(2+) ion per subunit.</text>
</comment>
<protein>
    <submittedName>
        <fullName evidence="5">Apocarotenoid-15,15'-oxygenase</fullName>
    </submittedName>
</protein>
<comment type="caution">
    <text evidence="5">The sequence shown here is derived from an EMBL/GenBank/DDBJ whole genome shotgun (WGS) entry which is preliminary data.</text>
</comment>
<gene>
    <name evidence="5" type="ORF">TSOC_012971</name>
</gene>
<comment type="similarity">
    <text evidence="1">Belongs to the carotenoid oxygenase family.</text>
</comment>
<dbReference type="OrthoDB" id="1069523at2759"/>
<organism evidence="5 6">
    <name type="scientific">Tetrabaena socialis</name>
    <dbReference type="NCBI Taxonomy" id="47790"/>
    <lineage>
        <taxon>Eukaryota</taxon>
        <taxon>Viridiplantae</taxon>
        <taxon>Chlorophyta</taxon>
        <taxon>core chlorophytes</taxon>
        <taxon>Chlorophyceae</taxon>
        <taxon>CS clade</taxon>
        <taxon>Chlamydomonadales</taxon>
        <taxon>Tetrabaenaceae</taxon>
        <taxon>Tetrabaena</taxon>
    </lineage>
</organism>
<dbReference type="GO" id="GO:0016121">
    <property type="term" value="P:carotene catabolic process"/>
    <property type="evidence" value="ECO:0007669"/>
    <property type="project" value="TreeGrafter"/>
</dbReference>
<feature type="binding site" evidence="4">
    <location>
        <position position="227"/>
    </location>
    <ligand>
        <name>Fe cation</name>
        <dbReference type="ChEBI" id="CHEBI:24875"/>
        <note>catalytic</note>
    </ligand>
</feature>
<keyword evidence="3 4" id="KW-0408">Iron</keyword>
<dbReference type="Pfam" id="PF03055">
    <property type="entry name" value="RPE65"/>
    <property type="match status" value="1"/>
</dbReference>